<evidence type="ECO:0000313" key="2">
    <source>
        <dbReference type="Proteomes" id="UP000541444"/>
    </source>
</evidence>
<accession>A0A7J7NF59</accession>
<organism evidence="1 2">
    <name type="scientific">Kingdonia uniflora</name>
    <dbReference type="NCBI Taxonomy" id="39325"/>
    <lineage>
        <taxon>Eukaryota</taxon>
        <taxon>Viridiplantae</taxon>
        <taxon>Streptophyta</taxon>
        <taxon>Embryophyta</taxon>
        <taxon>Tracheophyta</taxon>
        <taxon>Spermatophyta</taxon>
        <taxon>Magnoliopsida</taxon>
        <taxon>Ranunculales</taxon>
        <taxon>Circaeasteraceae</taxon>
        <taxon>Kingdonia</taxon>
    </lineage>
</organism>
<sequence length="91" mass="10608">MFPIHNVLVGANDEFLRSALDYLKLQPDLKALIHEVHNFRCPNIGQARSDRILYQGLAFLLPSPINDRSLSLAIWLHSEHMKLVKKFFYDF</sequence>
<dbReference type="Gene3D" id="3.30.559.10">
    <property type="entry name" value="Chloramphenicol acetyltransferase-like domain"/>
    <property type="match status" value="1"/>
</dbReference>
<dbReference type="OrthoDB" id="671439at2759"/>
<dbReference type="Proteomes" id="UP000541444">
    <property type="component" value="Unassembled WGS sequence"/>
</dbReference>
<keyword evidence="2" id="KW-1185">Reference proteome</keyword>
<comment type="caution">
    <text evidence="1">The sequence shown here is derived from an EMBL/GenBank/DDBJ whole genome shotgun (WGS) entry which is preliminary data.</text>
</comment>
<dbReference type="AlphaFoldDB" id="A0A7J7NF59"/>
<reference evidence="1 2" key="1">
    <citation type="journal article" date="2020" name="IScience">
        <title>Genome Sequencing of the Endangered Kingdonia uniflora (Circaeasteraceae, Ranunculales) Reveals Potential Mechanisms of Evolutionary Specialization.</title>
        <authorList>
            <person name="Sun Y."/>
            <person name="Deng T."/>
            <person name="Zhang A."/>
            <person name="Moore M.J."/>
            <person name="Landis J.B."/>
            <person name="Lin N."/>
            <person name="Zhang H."/>
            <person name="Zhang X."/>
            <person name="Huang J."/>
            <person name="Zhang X."/>
            <person name="Sun H."/>
            <person name="Wang H."/>
        </authorList>
    </citation>
    <scope>NUCLEOTIDE SEQUENCE [LARGE SCALE GENOMIC DNA]</scope>
    <source>
        <strain evidence="1">TB1705</strain>
        <tissue evidence="1">Leaf</tissue>
    </source>
</reference>
<evidence type="ECO:0000313" key="1">
    <source>
        <dbReference type="EMBL" id="KAF6165674.1"/>
    </source>
</evidence>
<dbReference type="InterPro" id="IPR023213">
    <property type="entry name" value="CAT-like_dom_sf"/>
</dbReference>
<name>A0A7J7NF59_9MAGN</name>
<gene>
    <name evidence="1" type="ORF">GIB67_012571</name>
</gene>
<protein>
    <submittedName>
        <fullName evidence="1">Uncharacterized protein</fullName>
    </submittedName>
</protein>
<dbReference type="EMBL" id="JACGCM010000816">
    <property type="protein sequence ID" value="KAF6165674.1"/>
    <property type="molecule type" value="Genomic_DNA"/>
</dbReference>
<proteinExistence type="predicted"/>